<dbReference type="PANTHER" id="PTHR39189">
    <property type="entry name" value="UPF0173 METAL-DEPENDENT HYDROLASE YTKL"/>
    <property type="match status" value="1"/>
</dbReference>
<reference evidence="1 2" key="6">
    <citation type="journal article" date="2011" name="Appl. Environ. Microbiol.">
        <title>Involvement of the azorhizobial chromosome partition gene (parA) in the onset of bacteroid differentiation during Sesbania rostrata stem nodule development.</title>
        <authorList>
            <person name="Liu CT."/>
            <person name="Lee KB."/>
            <person name="Wang YS."/>
            <person name="Peng MH."/>
            <person name="Lee KT."/>
            <person name="Suzuki S."/>
            <person name="Suzuki T."/>
            <person name="Oyaizu H."/>
        </authorList>
    </citation>
    <scope>NUCLEOTIDE SEQUENCE [LARGE SCALE GENOMIC DNA]</scope>
    <source>
        <strain evidence="2">ATCC 43989 / DSM 5975 / JCM 20966 / LMG 6465 / NBRC 14845 / NCIMB 13405 / ORS 571</strain>
    </source>
</reference>
<evidence type="ECO:0008006" key="3">
    <source>
        <dbReference type="Google" id="ProtNLM"/>
    </source>
</evidence>
<dbReference type="STRING" id="438753.AZC_0408"/>
<gene>
    <name evidence="1" type="ordered locus">AZC_0408</name>
</gene>
<dbReference type="eggNOG" id="COG2220">
    <property type="taxonomic scope" value="Bacteria"/>
</dbReference>
<dbReference type="HOGENOM" id="CLU_070010_1_0_5"/>
<protein>
    <recommendedName>
        <fullName evidence="3">Zn-dependent hydrolase</fullName>
    </recommendedName>
</protein>
<dbReference type="SUPFAM" id="SSF56281">
    <property type="entry name" value="Metallo-hydrolase/oxidoreductase"/>
    <property type="match status" value="1"/>
</dbReference>
<evidence type="ECO:0000313" key="2">
    <source>
        <dbReference type="Proteomes" id="UP000000270"/>
    </source>
</evidence>
<dbReference type="KEGG" id="azc:AZC_0408"/>
<dbReference type="Pfam" id="PF13483">
    <property type="entry name" value="Lactamase_B_3"/>
    <property type="match status" value="1"/>
</dbReference>
<proteinExistence type="predicted"/>
<dbReference type="Proteomes" id="UP000000270">
    <property type="component" value="Chromosome"/>
</dbReference>
<name>A8ILS3_AZOC5</name>
<reference evidence="1 2" key="4">
    <citation type="journal article" date="2009" name="Appl. Environ. Microbiol.">
        <title>Comparative genome-wide transcriptional profiling of Azorhizobium caulinodans ORS571 grown under free-living and symbiotic conditions.</title>
        <authorList>
            <person name="Tsukada S."/>
            <person name="Aono T."/>
            <person name="Akiba N."/>
            <person name="Lee KB."/>
            <person name="Liu CT."/>
            <person name="Toyazaki H."/>
            <person name="Oyaizu H."/>
        </authorList>
    </citation>
    <scope>NUCLEOTIDE SEQUENCE [LARGE SCALE GENOMIC DNA]</scope>
    <source>
        <strain evidence="2">ATCC 43989 / DSM 5975 / JCM 20966 / LMG 6465 / NBRC 14845 / NCIMB 13405 / ORS 571</strain>
    </source>
</reference>
<dbReference type="EMBL" id="AP009384">
    <property type="protein sequence ID" value="BAF86406.1"/>
    <property type="molecule type" value="Genomic_DNA"/>
</dbReference>
<reference evidence="1 2" key="1">
    <citation type="journal article" date="2007" name="Appl. Environ. Microbiol.">
        <title>Rhizobial factors required for stem nodule maturation and maintenance in Sesbania rostrata-Azorhizobium caulinodans ORS571 symbiosis.</title>
        <authorList>
            <person name="Suzuki S."/>
            <person name="Aono T."/>
            <person name="Lee KB."/>
            <person name="Suzuki T."/>
            <person name="Liu CT."/>
            <person name="Miwa H."/>
            <person name="Wakao S."/>
            <person name="Iki T."/>
            <person name="Oyaizu H."/>
        </authorList>
    </citation>
    <scope>NUCLEOTIDE SEQUENCE [LARGE SCALE GENOMIC DNA]</scope>
    <source>
        <strain evidence="2">ATCC 43989 / DSM 5975 / JCM 20966 / LMG 6465 / NBRC 14845 / NCIMB 13405 / ORS 571</strain>
    </source>
</reference>
<accession>A8ILS3</accession>
<sequence length="314" mass="34405">MCGDFPRSGPLMGMAAMLGRWVRQLWPFQPRPASGPRHPVAPCHVLGLAGLAALALLAMPFLLAAPAAAEPEKCPRMVAGPVLKPRVIPAAFRLAAAEGGQVRFTFVGHATFLIESPHGVTIATDYNDYVRPNIVPQIVTMNRAHDTHYTNNPDPGIAHILRGWNDDGTPPRIELTVDDVWIRNVSTNIRQGSATRYDGNSIFVFEVAGLCIAHLGHLHHILTPDHLEALGRIDVVLAPVDGSYTLDIEGMMENLKAINAPLVIPMHYFSSWGLDRFLSRLGKEYQIQRSESPSVLLARETLPRKPTVLVLPGR</sequence>
<evidence type="ECO:0000313" key="1">
    <source>
        <dbReference type="EMBL" id="BAF86406.1"/>
    </source>
</evidence>
<keyword evidence="2" id="KW-1185">Reference proteome</keyword>
<dbReference type="Gene3D" id="3.60.15.10">
    <property type="entry name" value="Ribonuclease Z/Hydroxyacylglutathione hydrolase-like"/>
    <property type="match status" value="1"/>
</dbReference>
<reference evidence="2" key="2">
    <citation type="submission" date="2007-04" db="EMBL/GenBank/DDBJ databases">
        <title>Complete genome sequence of the nitrogen-fixing bacterium Azorhizobium caulinodans ORS571.</title>
        <authorList>
            <person name="Lee K.B."/>
            <person name="Backer P.D."/>
            <person name="Aono T."/>
            <person name="Liu C.T."/>
            <person name="Suzuki S."/>
            <person name="Suzuki T."/>
            <person name="Kaneko T."/>
            <person name="Yamada M."/>
            <person name="Tabata S."/>
            <person name="Kupfer D.M."/>
            <person name="Najar F.Z."/>
            <person name="Wiley G.B."/>
            <person name="Roe B."/>
            <person name="Binnewies T."/>
            <person name="Ussery D."/>
            <person name="Vereecke D."/>
            <person name="Gevers D."/>
            <person name="Holsters M."/>
            <person name="Oyaizu H."/>
        </authorList>
    </citation>
    <scope>NUCLEOTIDE SEQUENCE [LARGE SCALE GENOMIC DNA]</scope>
    <source>
        <strain evidence="2">ATCC 43989 / DSM 5975 / JCM 20966 / LMG 6465 / NBRC 14845 / NCIMB 13405 / ORS 571</strain>
    </source>
</reference>
<reference evidence="1 2" key="5">
    <citation type="journal article" date="2010" name="Appl. Environ. Microbiol.">
        <title>phrR-like gene praR of Azorhizobium caulinodans ORS571 is essential for symbiosis with Sesbania rostrata and is involved in expression of reb genes.</title>
        <authorList>
            <person name="Akiba N."/>
            <person name="Aono T."/>
            <person name="Toyazaki H."/>
            <person name="Sato S."/>
            <person name="Oyaizu H."/>
        </authorList>
    </citation>
    <scope>NUCLEOTIDE SEQUENCE [LARGE SCALE GENOMIC DNA]</scope>
    <source>
        <strain evidence="2">ATCC 43989 / DSM 5975 / JCM 20966 / LMG 6465 / NBRC 14845 / NCIMB 13405 / ORS 571</strain>
    </source>
</reference>
<reference evidence="1 2" key="3">
    <citation type="journal article" date="2008" name="BMC Genomics">
        <title>The genome of the versatile nitrogen fixer Azorhizobium caulinodans ORS571.</title>
        <authorList>
            <person name="Lee KB."/>
            <person name="Backer P.D."/>
            <person name="Aono T."/>
            <person name="Liu CT."/>
            <person name="Suzuki S."/>
            <person name="Suzuki T."/>
            <person name="Kaneko T."/>
            <person name="Yamada M."/>
            <person name="Tabata S."/>
            <person name="Kupfer D.M."/>
            <person name="Najar F.Z."/>
            <person name="Wiley G.B."/>
            <person name="Roe B."/>
            <person name="Binnewies T.T."/>
            <person name="Ussery D.W."/>
            <person name="D'Haeze W."/>
            <person name="Herder J.D."/>
            <person name="Gevers D."/>
            <person name="Vereecke D."/>
            <person name="Holsters M."/>
            <person name="Oyaizu H."/>
        </authorList>
    </citation>
    <scope>NUCLEOTIDE SEQUENCE [LARGE SCALE GENOMIC DNA]</scope>
    <source>
        <strain evidence="2">ATCC 43989 / DSM 5975 / JCM 20966 / LMG 6465 / NBRC 14845 / NCIMB 13405 / ORS 571</strain>
    </source>
</reference>
<dbReference type="PANTHER" id="PTHR39189:SF1">
    <property type="entry name" value="UPF0173 METAL-DEPENDENT HYDROLASE YTKL"/>
    <property type="match status" value="1"/>
</dbReference>
<organism evidence="1 2">
    <name type="scientific">Azorhizobium caulinodans (strain ATCC 43989 / DSM 5975 / JCM 20966 / LMG 6465 / NBRC 14845 / NCIMB 13405 / ORS 571)</name>
    <dbReference type="NCBI Taxonomy" id="438753"/>
    <lineage>
        <taxon>Bacteria</taxon>
        <taxon>Pseudomonadati</taxon>
        <taxon>Pseudomonadota</taxon>
        <taxon>Alphaproteobacteria</taxon>
        <taxon>Hyphomicrobiales</taxon>
        <taxon>Xanthobacteraceae</taxon>
        <taxon>Azorhizobium</taxon>
    </lineage>
</organism>
<dbReference type="AlphaFoldDB" id="A8ILS3"/>
<dbReference type="InterPro" id="IPR036866">
    <property type="entry name" value="RibonucZ/Hydroxyglut_hydro"/>
</dbReference>